<evidence type="ECO:0000313" key="5">
    <source>
        <dbReference type="EMBL" id="EOA20425.1"/>
    </source>
</evidence>
<feature type="region of interest" description="Disordered" evidence="2">
    <location>
        <begin position="193"/>
        <end position="212"/>
    </location>
</feature>
<feature type="domain" description="CCHC-type" evidence="3">
    <location>
        <begin position="464"/>
        <end position="477"/>
    </location>
</feature>
<gene>
    <name evidence="5" type="ORF">CARUB_v10000733mg</name>
</gene>
<feature type="region of interest" description="Disordered" evidence="2">
    <location>
        <begin position="478"/>
        <end position="515"/>
    </location>
</feature>
<dbReference type="PROSITE" id="PS50158">
    <property type="entry name" value="ZF_CCHC"/>
    <property type="match status" value="1"/>
</dbReference>
<dbReference type="eggNOG" id="ENOG502QUJE">
    <property type="taxonomic scope" value="Eukaryota"/>
</dbReference>
<sequence>MNPNYIAGQQQVSFYANSFFFFFFWGMQNPLLDSGETMEMATVQKIEETVKGILREADMDQMTEFKLRIDASAKLGFDLSGTNHKKLVRDVMEAFLLSAPGEAPVEETVAPAQNETGSGVAASVGGEDERFICKLSEKRNATVQKYRGQAFLSIGSQENGKAFRGVHLSTNQWSVIKKNFSAIEECIKHCQSKSKSDTTQNGDTSEAVDKNSSHGVSLIKTSRFDGKGYHSWGLQMELFLKQFNLTYVLSEPCPGIGSSLGSETNPSEITQADAKRRKWLRDDYLCYKYLLNSLSDHLYRQYSEKFKHAKELWDELKWVYQCEETNSKRSQVRKYIEFKMVEERPILEQFQMFNKIADSIVSAGMFLDETFHVSTIISKFPPSWRGFCTRLMEEEFLPVWMLMERVKAEEELRRNGAQGVTYRPAAGSSQMERRPCLGTTHRASQNIGWKRKDPERDGRVIIVCDNCGKKGHLAKHCWGNKSDDRASGKPNRINSSVPAPVDSEAQASTNDDDKV</sequence>
<organism evidence="5 6">
    <name type="scientific">Capsella rubella</name>
    <dbReference type="NCBI Taxonomy" id="81985"/>
    <lineage>
        <taxon>Eukaryota</taxon>
        <taxon>Viridiplantae</taxon>
        <taxon>Streptophyta</taxon>
        <taxon>Embryophyta</taxon>
        <taxon>Tracheophyta</taxon>
        <taxon>Spermatophyta</taxon>
        <taxon>Magnoliopsida</taxon>
        <taxon>eudicotyledons</taxon>
        <taxon>Gunneridae</taxon>
        <taxon>Pentapetalae</taxon>
        <taxon>rosids</taxon>
        <taxon>malvids</taxon>
        <taxon>Brassicales</taxon>
        <taxon>Brassicaceae</taxon>
        <taxon>Camelineae</taxon>
        <taxon>Capsella</taxon>
    </lineage>
</organism>
<dbReference type="Gene3D" id="2.30.31.10">
    <property type="entry name" value="Transcriptional Coactivator Pc4, Chain A"/>
    <property type="match status" value="1"/>
</dbReference>
<dbReference type="KEGG" id="crb:17883118"/>
<dbReference type="InterPro" id="IPR014876">
    <property type="entry name" value="DEK_C"/>
</dbReference>
<dbReference type="InterPro" id="IPR009044">
    <property type="entry name" value="ssDNA-bd_transcriptional_reg"/>
</dbReference>
<dbReference type="GO" id="GO:0003677">
    <property type="term" value="F:DNA binding"/>
    <property type="evidence" value="ECO:0007669"/>
    <property type="project" value="InterPro"/>
</dbReference>
<dbReference type="Pfam" id="PF08766">
    <property type="entry name" value="DEK_C"/>
    <property type="match status" value="1"/>
</dbReference>
<evidence type="ECO:0000259" key="4">
    <source>
        <dbReference type="PROSITE" id="PS51998"/>
    </source>
</evidence>
<dbReference type="Proteomes" id="UP000029121">
    <property type="component" value="Unassembled WGS sequence"/>
</dbReference>
<feature type="domain" description="DEK-C" evidence="4">
    <location>
        <begin position="40"/>
        <end position="97"/>
    </location>
</feature>
<dbReference type="GO" id="GO:0006355">
    <property type="term" value="P:regulation of DNA-templated transcription"/>
    <property type="evidence" value="ECO:0007669"/>
    <property type="project" value="InterPro"/>
</dbReference>
<evidence type="ECO:0000256" key="2">
    <source>
        <dbReference type="SAM" id="MobiDB-lite"/>
    </source>
</evidence>
<protein>
    <submittedName>
        <fullName evidence="5">Uncharacterized protein</fullName>
    </submittedName>
</protein>
<dbReference type="GO" id="GO:0008270">
    <property type="term" value="F:zinc ion binding"/>
    <property type="evidence" value="ECO:0007669"/>
    <property type="project" value="UniProtKB-KW"/>
</dbReference>
<dbReference type="PANTHER" id="PTHR47592:SF6">
    <property type="entry name" value="PBF68 PROTEIN"/>
    <property type="match status" value="1"/>
</dbReference>
<dbReference type="PANTHER" id="PTHR47592">
    <property type="entry name" value="PBF68 PROTEIN"/>
    <property type="match status" value="1"/>
</dbReference>
<dbReference type="EMBL" id="KB870810">
    <property type="protein sequence ID" value="EOA20425.1"/>
    <property type="molecule type" value="Genomic_DNA"/>
</dbReference>
<name>R0H6I1_9BRAS</name>
<dbReference type="InterPro" id="IPR001878">
    <property type="entry name" value="Znf_CCHC"/>
</dbReference>
<keyword evidence="6" id="KW-1185">Reference proteome</keyword>
<dbReference type="Pfam" id="PF14223">
    <property type="entry name" value="Retrotran_gag_2"/>
    <property type="match status" value="1"/>
</dbReference>
<keyword evidence="1" id="KW-0863">Zinc-finger</keyword>
<accession>R0H6I1</accession>
<keyword evidence="1" id="KW-0479">Metal-binding</keyword>
<proteinExistence type="predicted"/>
<dbReference type="STRING" id="81985.R0H6I1"/>
<evidence type="ECO:0000259" key="3">
    <source>
        <dbReference type="PROSITE" id="PS50158"/>
    </source>
</evidence>
<evidence type="ECO:0000313" key="6">
    <source>
        <dbReference type="Proteomes" id="UP000029121"/>
    </source>
</evidence>
<dbReference type="PROSITE" id="PS51998">
    <property type="entry name" value="DEK_C"/>
    <property type="match status" value="1"/>
</dbReference>
<evidence type="ECO:0000256" key="1">
    <source>
        <dbReference type="PROSITE-ProRule" id="PRU00047"/>
    </source>
</evidence>
<keyword evidence="1" id="KW-0862">Zinc</keyword>
<dbReference type="AlphaFoldDB" id="R0H6I1"/>
<dbReference type="OrthoDB" id="2505440at2759"/>
<reference evidence="6" key="1">
    <citation type="journal article" date="2013" name="Nat. Genet.">
        <title>The Capsella rubella genome and the genomic consequences of rapid mating system evolution.</title>
        <authorList>
            <person name="Slotte T."/>
            <person name="Hazzouri K.M."/>
            <person name="Agren J.A."/>
            <person name="Koenig D."/>
            <person name="Maumus F."/>
            <person name="Guo Y.L."/>
            <person name="Steige K."/>
            <person name="Platts A.E."/>
            <person name="Escobar J.S."/>
            <person name="Newman L.K."/>
            <person name="Wang W."/>
            <person name="Mandakova T."/>
            <person name="Vello E."/>
            <person name="Smith L.M."/>
            <person name="Henz S.R."/>
            <person name="Steffen J."/>
            <person name="Takuno S."/>
            <person name="Brandvain Y."/>
            <person name="Coop G."/>
            <person name="Andolfatto P."/>
            <person name="Hu T.T."/>
            <person name="Blanchette M."/>
            <person name="Clark R.M."/>
            <person name="Quesneville H."/>
            <person name="Nordborg M."/>
            <person name="Gaut B.S."/>
            <person name="Lysak M.A."/>
            <person name="Jenkins J."/>
            <person name="Grimwood J."/>
            <person name="Chapman J."/>
            <person name="Prochnik S."/>
            <person name="Shu S."/>
            <person name="Rokhsar D."/>
            <person name="Schmutz J."/>
            <person name="Weigel D."/>
            <person name="Wright S.I."/>
        </authorList>
    </citation>
    <scope>NUCLEOTIDE SEQUENCE [LARGE SCALE GENOMIC DNA]</scope>
    <source>
        <strain evidence="6">cv. Monte Gargano</strain>
    </source>
</reference>